<dbReference type="Pfam" id="PF03061">
    <property type="entry name" value="4HBT"/>
    <property type="match status" value="1"/>
</dbReference>
<feature type="domain" description="Thioesterase" evidence="2">
    <location>
        <begin position="229"/>
        <end position="288"/>
    </location>
</feature>
<dbReference type="PANTHER" id="PTHR47260:SF7">
    <property type="entry name" value="THIOESTERASE FAMILY PROTEIN (AFU_ORTHOLOGUE AFUA_1G10800)"/>
    <property type="match status" value="1"/>
</dbReference>
<protein>
    <recommendedName>
        <fullName evidence="2">Thioesterase domain-containing protein</fullName>
    </recommendedName>
</protein>
<keyword evidence="1" id="KW-0812">Transmembrane</keyword>
<dbReference type="PANTHER" id="PTHR47260">
    <property type="entry name" value="UPF0644 PROTEIN PB2B4.06"/>
    <property type="match status" value="1"/>
</dbReference>
<dbReference type="EMBL" id="NAJM01000009">
    <property type="protein sequence ID" value="RVX73134.1"/>
    <property type="molecule type" value="Genomic_DNA"/>
</dbReference>
<dbReference type="InterPro" id="IPR052061">
    <property type="entry name" value="PTE-AB_protein"/>
</dbReference>
<dbReference type="SUPFAM" id="SSF54637">
    <property type="entry name" value="Thioesterase/thiol ester dehydrase-isomerase"/>
    <property type="match status" value="1"/>
</dbReference>
<feature type="transmembrane region" description="Helical" evidence="1">
    <location>
        <begin position="97"/>
        <end position="116"/>
    </location>
</feature>
<gene>
    <name evidence="3" type="ORF">B0A52_02261</name>
</gene>
<dbReference type="OrthoDB" id="506431at2759"/>
<keyword evidence="1" id="KW-1133">Transmembrane helix</keyword>
<dbReference type="Gene3D" id="3.10.129.10">
    <property type="entry name" value="Hotdog Thioesterase"/>
    <property type="match status" value="1"/>
</dbReference>
<dbReference type="CDD" id="cd03443">
    <property type="entry name" value="PaaI_thioesterase"/>
    <property type="match status" value="1"/>
</dbReference>
<keyword evidence="1" id="KW-0472">Membrane</keyword>
<evidence type="ECO:0000259" key="2">
    <source>
        <dbReference type="Pfam" id="PF03061"/>
    </source>
</evidence>
<name>A0A438NBH8_EXOME</name>
<accession>A0A438NBH8</accession>
<reference evidence="3 4" key="1">
    <citation type="submission" date="2017-03" db="EMBL/GenBank/DDBJ databases">
        <title>Genomes of endolithic fungi from Antarctica.</title>
        <authorList>
            <person name="Coleine C."/>
            <person name="Masonjones S."/>
            <person name="Stajich J.E."/>
        </authorList>
    </citation>
    <scope>NUCLEOTIDE SEQUENCE [LARGE SCALE GENOMIC DNA]</scope>
    <source>
        <strain evidence="3 4">CCFEE 6314</strain>
    </source>
</reference>
<comment type="caution">
    <text evidence="3">The sequence shown here is derived from an EMBL/GenBank/DDBJ whole genome shotgun (WGS) entry which is preliminary data.</text>
</comment>
<sequence length="334" mass="36728">MAPSWSRINAFSFGARPYLSPLSPLPSSPTLISTAGFHTLRRPLPLRTTSRGSTCIASAYRCFGKAPTPSSYLRQRAYATGPSVVVHNQGRDRGRRIVNFLLISTVSFATGVYFAVTYAPPFLSTWIMGSVPTDLETLSIYEAPDDFSREVDEHIRNSELAKSLRAHPDFIESRPHLKIPEEVRQHNLTAGTLAGPNMITVPPYYFNEKDGKSMVQIFYVGSDCSGHPGIVHGGFLATMLDEGLARCAFPAMPNKVGVTANLQINYLKPTMAGQFLVLKAKTTRIDGRKAWAEGWIESLEVAEGEEPQKLVEANALFVEPKHAKVLKSLYRAAA</sequence>
<organism evidence="3 4">
    <name type="scientific">Exophiala mesophila</name>
    <name type="common">Black yeast-like fungus</name>
    <dbReference type="NCBI Taxonomy" id="212818"/>
    <lineage>
        <taxon>Eukaryota</taxon>
        <taxon>Fungi</taxon>
        <taxon>Dikarya</taxon>
        <taxon>Ascomycota</taxon>
        <taxon>Pezizomycotina</taxon>
        <taxon>Eurotiomycetes</taxon>
        <taxon>Chaetothyriomycetidae</taxon>
        <taxon>Chaetothyriales</taxon>
        <taxon>Herpotrichiellaceae</taxon>
        <taxon>Exophiala</taxon>
    </lineage>
</organism>
<evidence type="ECO:0000313" key="4">
    <source>
        <dbReference type="Proteomes" id="UP000288859"/>
    </source>
</evidence>
<evidence type="ECO:0000313" key="3">
    <source>
        <dbReference type="EMBL" id="RVX73134.1"/>
    </source>
</evidence>
<dbReference type="InterPro" id="IPR029069">
    <property type="entry name" value="HotDog_dom_sf"/>
</dbReference>
<dbReference type="AlphaFoldDB" id="A0A438NBH8"/>
<evidence type="ECO:0000256" key="1">
    <source>
        <dbReference type="SAM" id="Phobius"/>
    </source>
</evidence>
<dbReference type="InterPro" id="IPR006683">
    <property type="entry name" value="Thioestr_dom"/>
</dbReference>
<dbReference type="VEuPathDB" id="FungiDB:PV10_08032"/>
<proteinExistence type="predicted"/>
<dbReference type="Proteomes" id="UP000288859">
    <property type="component" value="Unassembled WGS sequence"/>
</dbReference>